<dbReference type="AlphaFoldDB" id="A0A4R2PB17"/>
<accession>A0A4R2PB17</accession>
<evidence type="ECO:0000313" key="2">
    <source>
        <dbReference type="Proteomes" id="UP000295416"/>
    </source>
</evidence>
<keyword evidence="2" id="KW-1185">Reference proteome</keyword>
<name>A0A4R2PB17_9BACL</name>
<dbReference type="Proteomes" id="UP000295416">
    <property type="component" value="Unassembled WGS sequence"/>
</dbReference>
<dbReference type="EMBL" id="SLXK01000001">
    <property type="protein sequence ID" value="TCP32167.1"/>
    <property type="molecule type" value="Genomic_DNA"/>
</dbReference>
<sequence length="91" mass="10604">MVNQMEDRLKEIKENYSNAIDIALSDGGTLPSYDIDVADMNWLINCIEQQQKENDSLRWDLTRVRAIVGKSEYTNQTHSVYDIVQKALKRR</sequence>
<reference evidence="1 2" key="1">
    <citation type="submission" date="2019-03" db="EMBL/GenBank/DDBJ databases">
        <title>Genomic Encyclopedia of Type Strains, Phase IV (KMG-IV): sequencing the most valuable type-strain genomes for metagenomic binning, comparative biology and taxonomic classification.</title>
        <authorList>
            <person name="Goeker M."/>
        </authorList>
    </citation>
    <scope>NUCLEOTIDE SEQUENCE [LARGE SCALE GENOMIC DNA]</scope>
    <source>
        <strain evidence="1 2">DSM 19377</strain>
    </source>
</reference>
<organism evidence="1 2">
    <name type="scientific">Scopulibacillus darangshiensis</name>
    <dbReference type="NCBI Taxonomy" id="442528"/>
    <lineage>
        <taxon>Bacteria</taxon>
        <taxon>Bacillati</taxon>
        <taxon>Bacillota</taxon>
        <taxon>Bacilli</taxon>
        <taxon>Bacillales</taxon>
        <taxon>Sporolactobacillaceae</taxon>
        <taxon>Scopulibacillus</taxon>
    </lineage>
</organism>
<proteinExistence type="predicted"/>
<evidence type="ECO:0000313" key="1">
    <source>
        <dbReference type="EMBL" id="TCP32167.1"/>
    </source>
</evidence>
<protein>
    <submittedName>
        <fullName evidence="1">Uncharacterized protein</fullName>
    </submittedName>
</protein>
<gene>
    <name evidence="1" type="ORF">EV207_101145</name>
</gene>
<comment type="caution">
    <text evidence="1">The sequence shown here is derived from an EMBL/GenBank/DDBJ whole genome shotgun (WGS) entry which is preliminary data.</text>
</comment>